<proteinExistence type="inferred from homology"/>
<evidence type="ECO:0000256" key="1">
    <source>
        <dbReference type="ARBA" id="ARBA00006594"/>
    </source>
</evidence>
<gene>
    <name evidence="5" type="ORF">CAV_1421</name>
</gene>
<name>A0A222MYW6_9BACT</name>
<dbReference type="Pfam" id="PF13588">
    <property type="entry name" value="HSDR_N_2"/>
    <property type="match status" value="1"/>
</dbReference>
<dbReference type="PRINTS" id="PR00507">
    <property type="entry name" value="N12N6MTFRASE"/>
</dbReference>
<comment type="similarity">
    <text evidence="1">Belongs to the N(4)/N(6)-methyltransferase family.</text>
</comment>
<sequence length="600" mass="69308">MNKIQTTAVYIIIEVKKPKLKDGKEQLKSYCNATGATMAVWSNGLQTSYFHRKDPNYFEEIPDIPTSDKTLKDILQEKFTFDDLMAIDVLKTQKRSLKNIIKDMEDEVLANAGVDVFEECFKLIFIKLYDELEGARDKDKNLEFKNYGESDSELKNKIEKLFTKAKEKWEGVFSADEKIRLSPSHLSACVASLYKVKFFNSNLEVIDDAFEYLVNKSAKGEKGQYFTPRYVIDMCVKMLNPKENESMIDTASGSCGFPIHTCFYVWKNIYRQKGIEASHLFTAEKKIPECEDYVKEKVFGIDFDEKSVRVSKMLNLIAGDGHTNVLYLNSIDYERWEDWLKDESWIDVYNDGFKRLKKLRATKNENRDFSFDILMANPPFAGDIKESRILNRYELGKNASGKVQNKVGRDILFIERNLDMLKPGGRMAIVLPQGRFNNSSDKYIREFIADKARILAVVGLHQNVFKPHTGTKTSVLFLQKWGGDDGKGGELCPKKEDYNIFFATQMLPSKDNSGEKIYYTLENALLLDSHEHLVVKHDLFNPHLEGDEPLRQKNESNEEFQARMQEYEMRCEKYKTIQSDGIAEAFIDFAKAEGLSFWRE</sequence>
<evidence type="ECO:0000259" key="3">
    <source>
        <dbReference type="Pfam" id="PF02384"/>
    </source>
</evidence>
<keyword evidence="6" id="KW-1185">Reference proteome</keyword>
<dbReference type="PANTHER" id="PTHR42998:SF1">
    <property type="entry name" value="TYPE I RESTRICTION ENZYME HINDI METHYLASE SUBUNIT"/>
    <property type="match status" value="1"/>
</dbReference>
<dbReference type="KEGG" id="cavi:CAV_1421"/>
<dbReference type="PANTHER" id="PTHR42998">
    <property type="entry name" value="TYPE I RESTRICTION ENZYME HINDVIIP M PROTEIN-RELATED"/>
    <property type="match status" value="1"/>
</dbReference>
<dbReference type="InterPro" id="IPR052916">
    <property type="entry name" value="Type-I_RE_MTase_Subunit"/>
</dbReference>
<dbReference type="InterPro" id="IPR029464">
    <property type="entry name" value="HSDR_N"/>
</dbReference>
<feature type="domain" description="DNA methylase adenine-specific" evidence="3">
    <location>
        <begin position="204"/>
        <end position="480"/>
    </location>
</feature>
<dbReference type="GO" id="GO:0003677">
    <property type="term" value="F:DNA binding"/>
    <property type="evidence" value="ECO:0007669"/>
    <property type="project" value="InterPro"/>
</dbReference>
<accession>A0A222MYW6</accession>
<dbReference type="AlphaFoldDB" id="A0A222MYW6"/>
<dbReference type="Proteomes" id="UP000201169">
    <property type="component" value="Chromosome"/>
</dbReference>
<evidence type="ECO:0000313" key="5">
    <source>
        <dbReference type="EMBL" id="ASQ31039.1"/>
    </source>
</evidence>
<dbReference type="InterPro" id="IPR003356">
    <property type="entry name" value="DNA_methylase_A-5"/>
</dbReference>
<dbReference type="EMBL" id="CP022347">
    <property type="protein sequence ID" value="ASQ31039.1"/>
    <property type="molecule type" value="Genomic_DNA"/>
</dbReference>
<feature type="domain" description="Type I restriction enzyme R protein N-terminal" evidence="4">
    <location>
        <begin position="7"/>
        <end position="65"/>
    </location>
</feature>
<dbReference type="REBASE" id="212271">
    <property type="entry name" value="M.Cav24591ORF1421P"/>
</dbReference>
<dbReference type="SUPFAM" id="SSF53335">
    <property type="entry name" value="S-adenosyl-L-methionine-dependent methyltransferases"/>
    <property type="match status" value="1"/>
</dbReference>
<evidence type="ECO:0000259" key="4">
    <source>
        <dbReference type="Pfam" id="PF13588"/>
    </source>
</evidence>
<dbReference type="InterPro" id="IPR029063">
    <property type="entry name" value="SAM-dependent_MTases_sf"/>
</dbReference>
<protein>
    <submittedName>
        <fullName evidence="5">Type I restriction/modification system, M subunit (HsdR N-terminal domain)</fullName>
    </submittedName>
</protein>
<evidence type="ECO:0000313" key="6">
    <source>
        <dbReference type="Proteomes" id="UP000201169"/>
    </source>
</evidence>
<evidence type="ECO:0000256" key="2">
    <source>
        <dbReference type="SAM" id="Coils"/>
    </source>
</evidence>
<dbReference type="Pfam" id="PF02384">
    <property type="entry name" value="N6_Mtase"/>
    <property type="match status" value="1"/>
</dbReference>
<reference evidence="5 6" key="1">
    <citation type="submission" date="2017-07" db="EMBL/GenBank/DDBJ databases">
        <title>Analysis of two Campylobacter avium genomes and identification of a novel hippuricase gene.</title>
        <authorList>
            <person name="Miller W.G."/>
            <person name="Chapman M.H."/>
            <person name="Yee E."/>
            <person name="Revez J."/>
            <person name="Bono J.L."/>
            <person name="Rossi M."/>
        </authorList>
    </citation>
    <scope>NUCLEOTIDE SEQUENCE [LARGE SCALE GENOMIC DNA]</scope>
    <source>
        <strain evidence="5 6">LMG 24591</strain>
    </source>
</reference>
<dbReference type="GO" id="GO:0008170">
    <property type="term" value="F:N-methyltransferase activity"/>
    <property type="evidence" value="ECO:0007669"/>
    <property type="project" value="InterPro"/>
</dbReference>
<keyword evidence="2" id="KW-0175">Coiled coil</keyword>
<feature type="coiled-coil region" evidence="2">
    <location>
        <begin position="550"/>
        <end position="577"/>
    </location>
</feature>
<organism evidence="5 6">
    <name type="scientific">Campylobacter avium LMG 24591</name>
    <dbReference type="NCBI Taxonomy" id="522484"/>
    <lineage>
        <taxon>Bacteria</taxon>
        <taxon>Pseudomonadati</taxon>
        <taxon>Campylobacterota</taxon>
        <taxon>Epsilonproteobacteria</taxon>
        <taxon>Campylobacterales</taxon>
        <taxon>Campylobacteraceae</taxon>
        <taxon>Campylobacter</taxon>
    </lineage>
</organism>
<dbReference type="Gene3D" id="3.40.50.150">
    <property type="entry name" value="Vaccinia Virus protein VP39"/>
    <property type="match status" value="1"/>
</dbReference>